<feature type="domain" description="Protein kinase" evidence="20">
    <location>
        <begin position="57"/>
        <end position="184"/>
    </location>
</feature>
<evidence type="ECO:0000256" key="15">
    <source>
        <dbReference type="ARBA" id="ARBA00023180"/>
    </source>
</evidence>
<keyword evidence="13" id="KW-1015">Disulfide bond</keyword>
<evidence type="ECO:0000256" key="9">
    <source>
        <dbReference type="ARBA" id="ARBA00022777"/>
    </source>
</evidence>
<reference evidence="21 22" key="1">
    <citation type="submission" date="2019-09" db="EMBL/GenBank/DDBJ databases">
        <authorList>
            <person name="Ou C."/>
        </authorList>
    </citation>
    <scope>NUCLEOTIDE SEQUENCE [LARGE SCALE GENOMIC DNA]</scope>
    <source>
        <strain evidence="21">S2</strain>
        <tissue evidence="21">Leaf</tissue>
    </source>
</reference>
<keyword evidence="8 18" id="KW-0547">Nucleotide-binding</keyword>
<dbReference type="Gene3D" id="3.30.200.20">
    <property type="entry name" value="Phosphorylase Kinase, domain 1"/>
    <property type="match status" value="1"/>
</dbReference>
<feature type="transmembrane region" description="Helical" evidence="19">
    <location>
        <begin position="12"/>
        <end position="30"/>
    </location>
</feature>
<dbReference type="GO" id="GO:0030246">
    <property type="term" value="F:carbohydrate binding"/>
    <property type="evidence" value="ECO:0007669"/>
    <property type="project" value="UniProtKB-KW"/>
</dbReference>
<dbReference type="EC" id="2.7.11.1" evidence="2"/>
<keyword evidence="3" id="KW-0723">Serine/threonine-protein kinase</keyword>
<dbReference type="EMBL" id="SMOL01000559">
    <property type="protein sequence ID" value="KAB2607350.1"/>
    <property type="molecule type" value="Genomic_DNA"/>
</dbReference>
<dbReference type="GO" id="GO:0005524">
    <property type="term" value="F:ATP binding"/>
    <property type="evidence" value="ECO:0007669"/>
    <property type="project" value="UniProtKB-UniRule"/>
</dbReference>
<dbReference type="GO" id="GO:0004674">
    <property type="term" value="F:protein serine/threonine kinase activity"/>
    <property type="evidence" value="ECO:0007669"/>
    <property type="project" value="UniProtKB-KW"/>
</dbReference>
<dbReference type="SUPFAM" id="SSF56112">
    <property type="entry name" value="Protein kinase-like (PK-like)"/>
    <property type="match status" value="1"/>
</dbReference>
<keyword evidence="9 21" id="KW-0418">Kinase</keyword>
<dbReference type="Proteomes" id="UP000327157">
    <property type="component" value="Chromosome 11"/>
</dbReference>
<dbReference type="GO" id="GO:0016020">
    <property type="term" value="C:membrane"/>
    <property type="evidence" value="ECO:0007669"/>
    <property type="project" value="UniProtKB-SubCell"/>
</dbReference>
<keyword evidence="15" id="KW-0325">Glycoprotein</keyword>
<keyword evidence="14 21" id="KW-0675">Receptor</keyword>
<dbReference type="InterPro" id="IPR001245">
    <property type="entry name" value="Ser-Thr/Tyr_kinase_cat_dom"/>
</dbReference>
<evidence type="ECO:0000256" key="11">
    <source>
        <dbReference type="ARBA" id="ARBA00022989"/>
    </source>
</evidence>
<dbReference type="InterPro" id="IPR000719">
    <property type="entry name" value="Prot_kinase_dom"/>
</dbReference>
<evidence type="ECO:0000259" key="20">
    <source>
        <dbReference type="PROSITE" id="PS50011"/>
    </source>
</evidence>
<comment type="subcellular location">
    <subcellularLocation>
        <location evidence="1">Membrane</location>
        <topology evidence="1">Single-pass type I membrane protein</topology>
    </subcellularLocation>
</comment>
<comment type="catalytic activity">
    <reaction evidence="16">
        <text>L-threonyl-[protein] + ATP = O-phospho-L-threonyl-[protein] + ADP + H(+)</text>
        <dbReference type="Rhea" id="RHEA:46608"/>
        <dbReference type="Rhea" id="RHEA-COMP:11060"/>
        <dbReference type="Rhea" id="RHEA-COMP:11605"/>
        <dbReference type="ChEBI" id="CHEBI:15378"/>
        <dbReference type="ChEBI" id="CHEBI:30013"/>
        <dbReference type="ChEBI" id="CHEBI:30616"/>
        <dbReference type="ChEBI" id="CHEBI:61977"/>
        <dbReference type="ChEBI" id="CHEBI:456216"/>
        <dbReference type="EC" id="2.7.11.1"/>
    </reaction>
</comment>
<dbReference type="AlphaFoldDB" id="A0A5N5G101"/>
<evidence type="ECO:0000256" key="10">
    <source>
        <dbReference type="ARBA" id="ARBA00022840"/>
    </source>
</evidence>
<dbReference type="OrthoDB" id="1154362at2759"/>
<sequence>MVGTVLLSSSGFLNLLSLLTTYFLVSRFYYGKAKVSQTHRITNLKNFTHKELEEATNGFKEELGRGAFATLFKGVLGYDEGKCVAVKRLNVMIEEIDLEFKAELSTISRTNHRNLVELLGFCNQREHRILVYEFMSNGSLASFIFEKSRPNWNRRKEIVLGIARGLLYLHKECSSQIIHCDIKP</sequence>
<proteinExistence type="predicted"/>
<evidence type="ECO:0000256" key="14">
    <source>
        <dbReference type="ARBA" id="ARBA00023170"/>
    </source>
</evidence>
<keyword evidence="11 19" id="KW-1133">Transmembrane helix</keyword>
<evidence type="ECO:0000313" key="22">
    <source>
        <dbReference type="Proteomes" id="UP000327157"/>
    </source>
</evidence>
<keyword evidence="5" id="KW-0808">Transferase</keyword>
<dbReference type="FunFam" id="3.30.200.20:FF:000059">
    <property type="entry name" value="S-receptor-like serine/threonine-protein kinase"/>
    <property type="match status" value="1"/>
</dbReference>
<evidence type="ECO:0000256" key="1">
    <source>
        <dbReference type="ARBA" id="ARBA00004479"/>
    </source>
</evidence>
<dbReference type="PANTHER" id="PTHR47976">
    <property type="entry name" value="G-TYPE LECTIN S-RECEPTOR-LIKE SERINE/THREONINE-PROTEIN KINASE SD2-5"/>
    <property type="match status" value="1"/>
</dbReference>
<dbReference type="PANTHER" id="PTHR47976:SF108">
    <property type="entry name" value="G-TYPE LECTIN S-RECEPTOR-LIKE SERINE_THREONINE-PROTEIN KINASE LECRK1"/>
    <property type="match status" value="1"/>
</dbReference>
<dbReference type="PROSITE" id="PS00107">
    <property type="entry name" value="PROTEIN_KINASE_ATP"/>
    <property type="match status" value="1"/>
</dbReference>
<dbReference type="PROSITE" id="PS50011">
    <property type="entry name" value="PROTEIN_KINASE_DOM"/>
    <property type="match status" value="1"/>
</dbReference>
<evidence type="ECO:0000256" key="3">
    <source>
        <dbReference type="ARBA" id="ARBA00022527"/>
    </source>
</evidence>
<keyword evidence="7" id="KW-0732">Signal</keyword>
<evidence type="ECO:0000256" key="5">
    <source>
        <dbReference type="ARBA" id="ARBA00022679"/>
    </source>
</evidence>
<reference evidence="21 22" key="3">
    <citation type="submission" date="2019-11" db="EMBL/GenBank/DDBJ databases">
        <title>A de novo genome assembly of a pear dwarfing rootstock.</title>
        <authorList>
            <person name="Wang F."/>
            <person name="Wang J."/>
            <person name="Li S."/>
            <person name="Zhang Y."/>
            <person name="Fang M."/>
            <person name="Ma L."/>
            <person name="Zhao Y."/>
            <person name="Jiang S."/>
        </authorList>
    </citation>
    <scope>NUCLEOTIDE SEQUENCE [LARGE SCALE GENOMIC DNA]</scope>
    <source>
        <strain evidence="21">S2</strain>
        <tissue evidence="21">Leaf</tissue>
    </source>
</reference>
<organism evidence="21 22">
    <name type="scientific">Pyrus ussuriensis x Pyrus communis</name>
    <dbReference type="NCBI Taxonomy" id="2448454"/>
    <lineage>
        <taxon>Eukaryota</taxon>
        <taxon>Viridiplantae</taxon>
        <taxon>Streptophyta</taxon>
        <taxon>Embryophyta</taxon>
        <taxon>Tracheophyta</taxon>
        <taxon>Spermatophyta</taxon>
        <taxon>Magnoliopsida</taxon>
        <taxon>eudicotyledons</taxon>
        <taxon>Gunneridae</taxon>
        <taxon>Pentapetalae</taxon>
        <taxon>rosids</taxon>
        <taxon>fabids</taxon>
        <taxon>Rosales</taxon>
        <taxon>Rosaceae</taxon>
        <taxon>Amygdaloideae</taxon>
        <taxon>Maleae</taxon>
        <taxon>Pyrus</taxon>
    </lineage>
</organism>
<evidence type="ECO:0000256" key="16">
    <source>
        <dbReference type="ARBA" id="ARBA00047899"/>
    </source>
</evidence>
<comment type="catalytic activity">
    <reaction evidence="17">
        <text>L-seryl-[protein] + ATP = O-phospho-L-seryl-[protein] + ADP + H(+)</text>
        <dbReference type="Rhea" id="RHEA:17989"/>
        <dbReference type="Rhea" id="RHEA-COMP:9863"/>
        <dbReference type="Rhea" id="RHEA-COMP:11604"/>
        <dbReference type="ChEBI" id="CHEBI:15378"/>
        <dbReference type="ChEBI" id="CHEBI:29999"/>
        <dbReference type="ChEBI" id="CHEBI:30616"/>
        <dbReference type="ChEBI" id="CHEBI:83421"/>
        <dbReference type="ChEBI" id="CHEBI:456216"/>
        <dbReference type="EC" id="2.7.11.1"/>
    </reaction>
</comment>
<evidence type="ECO:0000256" key="6">
    <source>
        <dbReference type="ARBA" id="ARBA00022692"/>
    </source>
</evidence>
<accession>A0A5N5G101</accession>
<feature type="binding site" evidence="18">
    <location>
        <position position="87"/>
    </location>
    <ligand>
        <name>ATP</name>
        <dbReference type="ChEBI" id="CHEBI:30616"/>
    </ligand>
</feature>
<dbReference type="InterPro" id="IPR017441">
    <property type="entry name" value="Protein_kinase_ATP_BS"/>
</dbReference>
<keyword evidence="4" id="KW-0245">EGF-like domain</keyword>
<gene>
    <name evidence="21" type="ORF">D8674_007067</name>
</gene>
<evidence type="ECO:0000313" key="21">
    <source>
        <dbReference type="EMBL" id="KAB2607350.1"/>
    </source>
</evidence>
<evidence type="ECO:0000256" key="18">
    <source>
        <dbReference type="PROSITE-ProRule" id="PRU10141"/>
    </source>
</evidence>
<comment type="caution">
    <text evidence="21">The sequence shown here is derived from an EMBL/GenBank/DDBJ whole genome shotgun (WGS) entry which is preliminary data.</text>
</comment>
<evidence type="ECO:0000256" key="2">
    <source>
        <dbReference type="ARBA" id="ARBA00012513"/>
    </source>
</evidence>
<keyword evidence="21" id="KW-0430">Lectin</keyword>
<evidence type="ECO:0000256" key="8">
    <source>
        <dbReference type="ARBA" id="ARBA00022741"/>
    </source>
</evidence>
<keyword evidence="10 18" id="KW-0067">ATP-binding</keyword>
<reference evidence="22" key="2">
    <citation type="submission" date="2019-10" db="EMBL/GenBank/DDBJ databases">
        <title>A de novo genome assembly of a pear dwarfing rootstock.</title>
        <authorList>
            <person name="Wang F."/>
            <person name="Wang J."/>
            <person name="Li S."/>
            <person name="Zhang Y."/>
            <person name="Fang M."/>
            <person name="Ma L."/>
            <person name="Zhao Y."/>
            <person name="Jiang S."/>
        </authorList>
    </citation>
    <scope>NUCLEOTIDE SEQUENCE [LARGE SCALE GENOMIC DNA]</scope>
</reference>
<keyword evidence="6 19" id="KW-0812">Transmembrane</keyword>
<protein>
    <recommendedName>
        <fullName evidence="2">non-specific serine/threonine protein kinase</fullName>
        <ecNumber evidence="2">2.7.11.1</ecNumber>
    </recommendedName>
</protein>
<evidence type="ECO:0000256" key="19">
    <source>
        <dbReference type="SAM" id="Phobius"/>
    </source>
</evidence>
<evidence type="ECO:0000256" key="12">
    <source>
        <dbReference type="ARBA" id="ARBA00023136"/>
    </source>
</evidence>
<evidence type="ECO:0000256" key="13">
    <source>
        <dbReference type="ARBA" id="ARBA00023157"/>
    </source>
</evidence>
<evidence type="ECO:0000256" key="7">
    <source>
        <dbReference type="ARBA" id="ARBA00022729"/>
    </source>
</evidence>
<evidence type="ECO:0000256" key="4">
    <source>
        <dbReference type="ARBA" id="ARBA00022536"/>
    </source>
</evidence>
<dbReference type="Pfam" id="PF07714">
    <property type="entry name" value="PK_Tyr_Ser-Thr"/>
    <property type="match status" value="1"/>
</dbReference>
<dbReference type="InterPro" id="IPR051343">
    <property type="entry name" value="G-type_lectin_kinases/EP1-like"/>
</dbReference>
<keyword evidence="12 19" id="KW-0472">Membrane</keyword>
<name>A0A5N5G101_9ROSA</name>
<evidence type="ECO:0000256" key="17">
    <source>
        <dbReference type="ARBA" id="ARBA00048679"/>
    </source>
</evidence>
<dbReference type="InterPro" id="IPR011009">
    <property type="entry name" value="Kinase-like_dom_sf"/>
</dbReference>
<keyword evidence="22" id="KW-1185">Reference proteome</keyword>
<dbReference type="Gene3D" id="1.10.510.10">
    <property type="entry name" value="Transferase(Phosphotransferase) domain 1"/>
    <property type="match status" value="1"/>
</dbReference>